<accession>A0ABM0LXY4</accession>
<evidence type="ECO:0000313" key="2">
    <source>
        <dbReference type="RefSeq" id="XP_006812625.1"/>
    </source>
</evidence>
<dbReference type="PANTHER" id="PTHR17901">
    <property type="entry name" value="MAGNESIUM-DEPENDENT PHOSPHATASE 1 MDP1"/>
    <property type="match status" value="1"/>
</dbReference>
<sequence>MATATFPRLLPKLIVFDLDETLWPFWVDTHFDPPFQKTSDGKVVDSNNDVMRIHKDVPAILKQIQDREIQIAAASRTDYPTGAKTLLKLYDIDQYFNYKEIYPGCKRKHFEKFHKASGVAYEDMLFFDDEARNIRDISKIGVTSIYVDYTVGLTVKVLEEGLQKHSEKKSKR</sequence>
<dbReference type="SUPFAM" id="SSF56784">
    <property type="entry name" value="HAD-like"/>
    <property type="match status" value="1"/>
</dbReference>
<keyword evidence="1" id="KW-1185">Reference proteome</keyword>
<dbReference type="CDD" id="cd07501">
    <property type="entry name" value="HAD_MDP-1_like"/>
    <property type="match status" value="1"/>
</dbReference>
<dbReference type="InterPro" id="IPR036412">
    <property type="entry name" value="HAD-like_sf"/>
</dbReference>
<dbReference type="InterPro" id="IPR023214">
    <property type="entry name" value="HAD_sf"/>
</dbReference>
<dbReference type="PANTHER" id="PTHR17901:SF14">
    <property type="entry name" value="MAGNESIUM-DEPENDENT PHOSPHATASE 1"/>
    <property type="match status" value="1"/>
</dbReference>
<dbReference type="InterPro" id="IPR010033">
    <property type="entry name" value="HAD_SF_ppase_IIIC"/>
</dbReference>
<dbReference type="NCBIfam" id="TIGR01681">
    <property type="entry name" value="HAD-SF-IIIC"/>
    <property type="match status" value="1"/>
</dbReference>
<dbReference type="Gene3D" id="3.40.50.1000">
    <property type="entry name" value="HAD superfamily/HAD-like"/>
    <property type="match status" value="1"/>
</dbReference>
<proteinExistence type="predicted"/>
<evidence type="ECO:0000313" key="1">
    <source>
        <dbReference type="Proteomes" id="UP000694865"/>
    </source>
</evidence>
<dbReference type="RefSeq" id="XP_006812625.1">
    <property type="nucleotide sequence ID" value="XM_006812562.1"/>
</dbReference>
<name>A0ABM0LXY4_SACKO</name>
<dbReference type="SFLD" id="SFLDG01129">
    <property type="entry name" value="C1.5:_HAD__Beta-PGM__Phosphata"/>
    <property type="match status" value="1"/>
</dbReference>
<dbReference type="Proteomes" id="UP000694865">
    <property type="component" value="Unplaced"/>
</dbReference>
<dbReference type="Pfam" id="PF12689">
    <property type="entry name" value="Acid_PPase"/>
    <property type="match status" value="1"/>
</dbReference>
<organism evidence="1 2">
    <name type="scientific">Saccoglossus kowalevskii</name>
    <name type="common">Acorn worm</name>
    <dbReference type="NCBI Taxonomy" id="10224"/>
    <lineage>
        <taxon>Eukaryota</taxon>
        <taxon>Metazoa</taxon>
        <taxon>Hemichordata</taxon>
        <taxon>Enteropneusta</taxon>
        <taxon>Harrimaniidae</taxon>
        <taxon>Saccoglossus</taxon>
    </lineage>
</organism>
<dbReference type="InterPro" id="IPR010036">
    <property type="entry name" value="MDP_1_eu_arc"/>
</dbReference>
<dbReference type="SFLD" id="SFLDS00003">
    <property type="entry name" value="Haloacid_Dehalogenase"/>
    <property type="match status" value="1"/>
</dbReference>
<dbReference type="GeneID" id="102809467"/>
<dbReference type="SFLD" id="SFLDG01131">
    <property type="entry name" value="C1.5.2:_MDP_Like"/>
    <property type="match status" value="1"/>
</dbReference>
<protein>
    <submittedName>
        <fullName evidence="2">Magnesium-dependent phosphatase 1-like</fullName>
    </submittedName>
</protein>
<dbReference type="InterPro" id="IPR035679">
    <property type="entry name" value="MDP-1_euk"/>
</dbReference>
<dbReference type="NCBIfam" id="TIGR01685">
    <property type="entry name" value="MDP-1"/>
    <property type="match status" value="1"/>
</dbReference>
<gene>
    <name evidence="2" type="primary">LOC102809467</name>
</gene>
<reference evidence="2" key="1">
    <citation type="submission" date="2025-08" db="UniProtKB">
        <authorList>
            <consortium name="RefSeq"/>
        </authorList>
    </citation>
    <scope>IDENTIFICATION</scope>
    <source>
        <tissue evidence="2">Testes</tissue>
    </source>
</reference>